<evidence type="ECO:0000313" key="2">
    <source>
        <dbReference type="Proteomes" id="UP000001407"/>
    </source>
</evidence>
<dbReference type="HOGENOM" id="CLU_1515601_0_0_6"/>
<evidence type="ECO:0000313" key="1">
    <source>
        <dbReference type="EMBL" id="CBG37421.1"/>
    </source>
</evidence>
<dbReference type="EMBL" id="FN554766">
    <property type="protein sequence ID" value="CBG37421.1"/>
    <property type="molecule type" value="Genomic_DNA"/>
</dbReference>
<name>D3GV23_ECO44</name>
<dbReference type="Proteomes" id="UP000001407">
    <property type="component" value="Chromosome"/>
</dbReference>
<dbReference type="KEGG" id="elo:EC042_4593B"/>
<dbReference type="AlphaFoldDB" id="D3GV23"/>
<reference evidence="1 2" key="1">
    <citation type="journal article" date="2010" name="PLoS ONE">
        <title>Complete genome sequence and comparative metabolic profiling of the prototypical enteroaggregative Escherichia coli strain 042.</title>
        <authorList>
            <person name="Chaudhuri R.R."/>
            <person name="Sebaihia M."/>
            <person name="Hobman J.L."/>
            <person name="Webber M.A."/>
            <person name="Leyton D.L."/>
            <person name="Goldberg M.D."/>
            <person name="Cunningham A.F."/>
            <person name="Scott-Tucker A."/>
            <person name="Ferguson P.R."/>
            <person name="Thomas C.M."/>
            <person name="Frankel G."/>
            <person name="Tang C.M."/>
            <person name="Dudley E.G."/>
            <person name="Roberts I.S."/>
            <person name="Rasko D.A."/>
            <person name="Pallen M.J."/>
            <person name="Parkhill J."/>
            <person name="Nataro J.P."/>
            <person name="Thomson N.R."/>
            <person name="Henderson I.R."/>
        </authorList>
    </citation>
    <scope>NUCLEOTIDE SEQUENCE [LARGE SCALE GENOMIC DNA]</scope>
    <source>
        <strain evidence="2">042 / EAEC</strain>
    </source>
</reference>
<protein>
    <submittedName>
        <fullName evidence="1">Enterotoxin 1</fullName>
    </submittedName>
</protein>
<accession>D3GV23</accession>
<organism evidence="1 2">
    <name type="scientific">Escherichia coli O44:H18 (strain 042 / EAEC)</name>
    <dbReference type="NCBI Taxonomy" id="216592"/>
    <lineage>
        <taxon>Bacteria</taxon>
        <taxon>Pseudomonadati</taxon>
        <taxon>Pseudomonadota</taxon>
        <taxon>Gammaproteobacteria</taxon>
        <taxon>Enterobacterales</taxon>
        <taxon>Enterobacteriaceae</taxon>
        <taxon>Escherichia</taxon>
    </lineage>
</organism>
<sequence length="177" mass="19735">MEVSVFQRQCFHCKLTVFPVFLVQADRCTATDGGMDNRMSLEYQGATVLTQGTFRQVHATIKDDLSSPRHLWNGDIHIPGQLTMKDNGLFCPPGQDPIFYCLNCFVFVHANKLPLSRIIQAVPPQSVTIAGRFQNIEAGLAVEYHAVQVSWSAGTTKGGYISNRRFTDICILSLKIQ</sequence>
<proteinExistence type="predicted"/>
<gene>
    <name evidence="1" type="primary">set1A</name>
    <name evidence="1" type="ordered locus">EC042_4593B</name>
</gene>